<evidence type="ECO:0000256" key="5">
    <source>
        <dbReference type="SAM" id="Phobius"/>
    </source>
</evidence>
<dbReference type="PANTHER" id="PTHR43229:SF6">
    <property type="entry name" value="ABC-TYPE MULTIDRUG TRANSPORT SYSTEM, PERMEASE COMPONENT"/>
    <property type="match status" value="1"/>
</dbReference>
<evidence type="ECO:0000313" key="8">
    <source>
        <dbReference type="Proteomes" id="UP000642748"/>
    </source>
</evidence>
<feature type="transmembrane region" description="Helical" evidence="5">
    <location>
        <begin position="169"/>
        <end position="191"/>
    </location>
</feature>
<protein>
    <recommendedName>
        <fullName evidence="6">ABC-2 type transporter transmembrane domain-containing protein</fullName>
    </recommendedName>
</protein>
<name>A0A8J3QYK1_9ACTN</name>
<dbReference type="Pfam" id="PF01061">
    <property type="entry name" value="ABC2_membrane"/>
    <property type="match status" value="1"/>
</dbReference>
<dbReference type="InterPro" id="IPR013525">
    <property type="entry name" value="ABC2_TM"/>
</dbReference>
<dbReference type="InterPro" id="IPR051784">
    <property type="entry name" value="Nod_factor_ABC_transporter"/>
</dbReference>
<dbReference type="PANTHER" id="PTHR43229">
    <property type="entry name" value="NODULATION PROTEIN J"/>
    <property type="match status" value="1"/>
</dbReference>
<dbReference type="Proteomes" id="UP000642748">
    <property type="component" value="Unassembled WGS sequence"/>
</dbReference>
<evidence type="ECO:0000256" key="2">
    <source>
        <dbReference type="ARBA" id="ARBA00022692"/>
    </source>
</evidence>
<feature type="transmembrane region" description="Helical" evidence="5">
    <location>
        <begin position="109"/>
        <end position="127"/>
    </location>
</feature>
<feature type="transmembrane region" description="Helical" evidence="5">
    <location>
        <begin position="139"/>
        <end position="162"/>
    </location>
</feature>
<feature type="transmembrane region" description="Helical" evidence="5">
    <location>
        <begin position="226"/>
        <end position="244"/>
    </location>
</feature>
<evidence type="ECO:0000259" key="6">
    <source>
        <dbReference type="Pfam" id="PF01061"/>
    </source>
</evidence>
<dbReference type="GO" id="GO:0016020">
    <property type="term" value="C:membrane"/>
    <property type="evidence" value="ECO:0007669"/>
    <property type="project" value="UniProtKB-SubCell"/>
</dbReference>
<dbReference type="GO" id="GO:0140359">
    <property type="term" value="F:ABC-type transporter activity"/>
    <property type="evidence" value="ECO:0007669"/>
    <property type="project" value="InterPro"/>
</dbReference>
<keyword evidence="4 5" id="KW-0472">Membrane</keyword>
<accession>A0A8J3QYK1</accession>
<comment type="caution">
    <text evidence="7">The sequence shown here is derived from an EMBL/GenBank/DDBJ whole genome shotgun (WGS) entry which is preliminary data.</text>
</comment>
<dbReference type="AlphaFoldDB" id="A0A8J3QYK1"/>
<evidence type="ECO:0000256" key="1">
    <source>
        <dbReference type="ARBA" id="ARBA00004141"/>
    </source>
</evidence>
<sequence>MTYAYVLRRTLANGFAELRNAYTVRTWLLGWMLRLAAQVTFFALVGRALHSADMTRYLAVGNAVVLACLESTIVVISVNDERAHGTFSLLIASPVGHVPVLLARGLHWVLTGMVSSTVALVTVPVLVGTPLPWGRLLAAIPLMWVVSFTSYAYGCTLCGLVLRHPQLDWLILNVGYLTVMTLGGVDVPVSFWPTWLSWVSDILPVTHGLMAVRAVLDGGPDVAGQLVRELAVGAGWLLVGVFSLRRFTDRGRRNGTIEFG</sequence>
<feature type="domain" description="ABC-2 type transporter transmembrane" evidence="6">
    <location>
        <begin position="24"/>
        <end position="215"/>
    </location>
</feature>
<reference evidence="7" key="1">
    <citation type="submission" date="2021-01" db="EMBL/GenBank/DDBJ databases">
        <title>Whole genome shotgun sequence of Rugosimonospora africana NBRC 104875.</title>
        <authorList>
            <person name="Komaki H."/>
            <person name="Tamura T."/>
        </authorList>
    </citation>
    <scope>NUCLEOTIDE SEQUENCE</scope>
    <source>
        <strain evidence="7">NBRC 104875</strain>
    </source>
</reference>
<feature type="transmembrane region" description="Helical" evidence="5">
    <location>
        <begin position="57"/>
        <end position="78"/>
    </location>
</feature>
<organism evidence="7 8">
    <name type="scientific">Rugosimonospora africana</name>
    <dbReference type="NCBI Taxonomy" id="556532"/>
    <lineage>
        <taxon>Bacteria</taxon>
        <taxon>Bacillati</taxon>
        <taxon>Actinomycetota</taxon>
        <taxon>Actinomycetes</taxon>
        <taxon>Micromonosporales</taxon>
        <taxon>Micromonosporaceae</taxon>
        <taxon>Rugosimonospora</taxon>
    </lineage>
</organism>
<keyword evidence="3 5" id="KW-1133">Transmembrane helix</keyword>
<keyword evidence="2 5" id="KW-0812">Transmembrane</keyword>
<feature type="transmembrane region" description="Helical" evidence="5">
    <location>
        <begin position="27"/>
        <end position="45"/>
    </location>
</feature>
<evidence type="ECO:0000313" key="7">
    <source>
        <dbReference type="EMBL" id="GIH19624.1"/>
    </source>
</evidence>
<dbReference type="EMBL" id="BONZ01000083">
    <property type="protein sequence ID" value="GIH19624.1"/>
    <property type="molecule type" value="Genomic_DNA"/>
</dbReference>
<evidence type="ECO:0000256" key="4">
    <source>
        <dbReference type="ARBA" id="ARBA00023136"/>
    </source>
</evidence>
<keyword evidence="8" id="KW-1185">Reference proteome</keyword>
<evidence type="ECO:0000256" key="3">
    <source>
        <dbReference type="ARBA" id="ARBA00022989"/>
    </source>
</evidence>
<comment type="subcellular location">
    <subcellularLocation>
        <location evidence="1">Membrane</location>
        <topology evidence="1">Multi-pass membrane protein</topology>
    </subcellularLocation>
</comment>
<gene>
    <name evidence="7" type="ORF">Raf01_77960</name>
</gene>
<proteinExistence type="predicted"/>
<dbReference type="RefSeq" id="WP_203923077.1">
    <property type="nucleotide sequence ID" value="NZ_BONZ01000083.1"/>
</dbReference>